<gene>
    <name evidence="1" type="ORF">Moror_1738</name>
</gene>
<dbReference type="Proteomes" id="UP000017559">
    <property type="component" value="Unassembled WGS sequence"/>
</dbReference>
<organism evidence="1 2">
    <name type="scientific">Moniliophthora roreri (strain MCA 2997)</name>
    <name type="common">Cocoa frosty pod rot fungus</name>
    <name type="synonym">Crinipellis roreri</name>
    <dbReference type="NCBI Taxonomy" id="1381753"/>
    <lineage>
        <taxon>Eukaryota</taxon>
        <taxon>Fungi</taxon>
        <taxon>Dikarya</taxon>
        <taxon>Basidiomycota</taxon>
        <taxon>Agaricomycotina</taxon>
        <taxon>Agaricomycetes</taxon>
        <taxon>Agaricomycetidae</taxon>
        <taxon>Agaricales</taxon>
        <taxon>Marasmiineae</taxon>
        <taxon>Marasmiaceae</taxon>
        <taxon>Moniliophthora</taxon>
    </lineage>
</organism>
<name>V2XIA7_MONRO</name>
<dbReference type="AlphaFoldDB" id="V2XIA7"/>
<dbReference type="KEGG" id="mrr:Moror_1738"/>
<reference evidence="1 2" key="1">
    <citation type="journal article" date="2014" name="BMC Genomics">
        <title>Genome and secretome analysis of the hemibiotrophic fungal pathogen, Moniliophthora roreri, which causes frosty pod rot disease of cacao: mechanisms of the biotrophic and necrotrophic phases.</title>
        <authorList>
            <person name="Meinhardt L.W."/>
            <person name="Costa G.G.L."/>
            <person name="Thomazella D.P.T."/>
            <person name="Teixeira P.J.P.L."/>
            <person name="Carazzolle M.F."/>
            <person name="Schuster S.C."/>
            <person name="Carlson J.E."/>
            <person name="Guiltinan M.J."/>
            <person name="Mieczkowski P."/>
            <person name="Farmer A."/>
            <person name="Ramaraj T."/>
            <person name="Crozier J."/>
            <person name="Davis R.E."/>
            <person name="Shao J."/>
            <person name="Melnick R.L."/>
            <person name="Pereira G.A.G."/>
            <person name="Bailey B.A."/>
        </authorList>
    </citation>
    <scope>NUCLEOTIDE SEQUENCE [LARGE SCALE GENOMIC DNA]</scope>
    <source>
        <strain evidence="1 2">MCA 2997</strain>
    </source>
</reference>
<accession>V2XIA7</accession>
<dbReference type="OrthoDB" id="432970at2759"/>
<sequence>MDPTDNKMMKIGRMLEEARRPGGKIPRRNRFPLYVRMAHWDDGQGMPETIYEDPRTFKPEPGPNGEIHTWDLFPMSKTRSLKLYAHRPRNAQYLHSDEDNSKSTLPNRRELNCNIPDIDGMAYMQQKMRLQFSYNDNEPSPEDQFVNVLIERKRHHLSSLDLKDLPKRDVILKINLYGVRNPKDQHRI</sequence>
<protein>
    <submittedName>
        <fullName evidence="1">Uncharacterized protein</fullName>
    </submittedName>
</protein>
<evidence type="ECO:0000313" key="2">
    <source>
        <dbReference type="Proteomes" id="UP000017559"/>
    </source>
</evidence>
<comment type="caution">
    <text evidence="1">The sequence shown here is derived from an EMBL/GenBank/DDBJ whole genome shotgun (WGS) entry which is preliminary data.</text>
</comment>
<evidence type="ECO:0000313" key="1">
    <source>
        <dbReference type="EMBL" id="ESK93457.1"/>
    </source>
</evidence>
<proteinExistence type="predicted"/>
<dbReference type="HOGENOM" id="CLU_1441399_0_0_1"/>
<dbReference type="EMBL" id="AWSO01000194">
    <property type="protein sequence ID" value="ESK93457.1"/>
    <property type="molecule type" value="Genomic_DNA"/>
</dbReference>
<keyword evidence="2" id="KW-1185">Reference proteome</keyword>